<name>A0ABR2AL26_9ROSI</name>
<evidence type="ECO:0000256" key="1">
    <source>
        <dbReference type="SAM" id="MobiDB-lite"/>
    </source>
</evidence>
<evidence type="ECO:0000313" key="2">
    <source>
        <dbReference type="EMBL" id="KAK8494329.1"/>
    </source>
</evidence>
<protein>
    <submittedName>
        <fullName evidence="2">Uncharacterized protein</fullName>
    </submittedName>
</protein>
<dbReference type="Proteomes" id="UP001472677">
    <property type="component" value="Unassembled WGS sequence"/>
</dbReference>
<gene>
    <name evidence="2" type="ORF">V6N12_042668</name>
</gene>
<dbReference type="EMBL" id="JBBPBM010000549">
    <property type="protein sequence ID" value="KAK8494329.1"/>
    <property type="molecule type" value="Genomic_DNA"/>
</dbReference>
<keyword evidence="3" id="KW-1185">Reference proteome</keyword>
<evidence type="ECO:0000313" key="3">
    <source>
        <dbReference type="Proteomes" id="UP001472677"/>
    </source>
</evidence>
<proteinExistence type="predicted"/>
<reference evidence="2 3" key="1">
    <citation type="journal article" date="2024" name="G3 (Bethesda)">
        <title>Genome assembly of Hibiscus sabdariffa L. provides insights into metabolisms of medicinal natural products.</title>
        <authorList>
            <person name="Kim T."/>
        </authorList>
    </citation>
    <scope>NUCLEOTIDE SEQUENCE [LARGE SCALE GENOMIC DNA]</scope>
    <source>
        <strain evidence="2">TK-2024</strain>
        <tissue evidence="2">Old leaves</tissue>
    </source>
</reference>
<feature type="compositionally biased region" description="Basic and acidic residues" evidence="1">
    <location>
        <begin position="46"/>
        <end position="56"/>
    </location>
</feature>
<sequence>MGKDGDKNLVVPETTVHDEASCFETNLYGPWMLVGPRRRRNPNNTRNEDGLNEKRNQTGGVLIAQTSNVSISHDVDKAV</sequence>
<accession>A0ABR2AL26</accession>
<comment type="caution">
    <text evidence="2">The sequence shown here is derived from an EMBL/GenBank/DDBJ whole genome shotgun (WGS) entry which is preliminary data.</text>
</comment>
<feature type="region of interest" description="Disordered" evidence="1">
    <location>
        <begin position="35"/>
        <end position="65"/>
    </location>
</feature>
<organism evidence="2 3">
    <name type="scientific">Hibiscus sabdariffa</name>
    <name type="common">roselle</name>
    <dbReference type="NCBI Taxonomy" id="183260"/>
    <lineage>
        <taxon>Eukaryota</taxon>
        <taxon>Viridiplantae</taxon>
        <taxon>Streptophyta</taxon>
        <taxon>Embryophyta</taxon>
        <taxon>Tracheophyta</taxon>
        <taxon>Spermatophyta</taxon>
        <taxon>Magnoliopsida</taxon>
        <taxon>eudicotyledons</taxon>
        <taxon>Gunneridae</taxon>
        <taxon>Pentapetalae</taxon>
        <taxon>rosids</taxon>
        <taxon>malvids</taxon>
        <taxon>Malvales</taxon>
        <taxon>Malvaceae</taxon>
        <taxon>Malvoideae</taxon>
        <taxon>Hibiscus</taxon>
    </lineage>
</organism>